<evidence type="ECO:0008006" key="3">
    <source>
        <dbReference type="Google" id="ProtNLM"/>
    </source>
</evidence>
<dbReference type="Proteomes" id="UP001500064">
    <property type="component" value="Unassembled WGS sequence"/>
</dbReference>
<accession>A0ABP4QKJ0</accession>
<evidence type="ECO:0000313" key="1">
    <source>
        <dbReference type="EMBL" id="GAA1614086.1"/>
    </source>
</evidence>
<protein>
    <recommendedName>
        <fullName evidence="3">Tetratricopeptide repeat protein</fullName>
    </recommendedName>
</protein>
<sequence>MLAEQGREEELRSRADDGDQLAAQGLARVLAEQGRVEEAVAVINSIPPSPEDHPAYGLAHVLGKNGHVDAALAILRSRGDQRKQVDLLARHGRADEAISLLRARADAGDEYASRQLADLLVEQGRMEELRARAEQGDPHAARRLAQP</sequence>
<gene>
    <name evidence="1" type="ORF">GCM10009733_007800</name>
</gene>
<reference evidence="2" key="1">
    <citation type="journal article" date="2019" name="Int. J. Syst. Evol. Microbiol.">
        <title>The Global Catalogue of Microorganisms (GCM) 10K type strain sequencing project: providing services to taxonomists for standard genome sequencing and annotation.</title>
        <authorList>
            <consortium name="The Broad Institute Genomics Platform"/>
            <consortium name="The Broad Institute Genome Sequencing Center for Infectious Disease"/>
            <person name="Wu L."/>
            <person name="Ma J."/>
        </authorList>
    </citation>
    <scope>NUCLEOTIDE SEQUENCE [LARGE SCALE GENOMIC DNA]</scope>
    <source>
        <strain evidence="2">JCM 13929</strain>
    </source>
</reference>
<dbReference type="RefSeq" id="WP_346101457.1">
    <property type="nucleotide sequence ID" value="NZ_BAAAMU010000003.1"/>
</dbReference>
<proteinExistence type="predicted"/>
<dbReference type="EMBL" id="BAAAMU010000003">
    <property type="protein sequence ID" value="GAA1614086.1"/>
    <property type="molecule type" value="Genomic_DNA"/>
</dbReference>
<dbReference type="Pfam" id="PF14559">
    <property type="entry name" value="TPR_19"/>
    <property type="match status" value="1"/>
</dbReference>
<organism evidence="1 2">
    <name type="scientific">Nonomuraea maheshkhaliensis</name>
    <dbReference type="NCBI Taxonomy" id="419590"/>
    <lineage>
        <taxon>Bacteria</taxon>
        <taxon>Bacillati</taxon>
        <taxon>Actinomycetota</taxon>
        <taxon>Actinomycetes</taxon>
        <taxon>Streptosporangiales</taxon>
        <taxon>Streptosporangiaceae</taxon>
        <taxon>Nonomuraea</taxon>
    </lineage>
</organism>
<keyword evidence="2" id="KW-1185">Reference proteome</keyword>
<dbReference type="Gene3D" id="1.25.40.10">
    <property type="entry name" value="Tetratricopeptide repeat domain"/>
    <property type="match status" value="1"/>
</dbReference>
<evidence type="ECO:0000313" key="2">
    <source>
        <dbReference type="Proteomes" id="UP001500064"/>
    </source>
</evidence>
<comment type="caution">
    <text evidence="1">The sequence shown here is derived from an EMBL/GenBank/DDBJ whole genome shotgun (WGS) entry which is preliminary data.</text>
</comment>
<dbReference type="InterPro" id="IPR011990">
    <property type="entry name" value="TPR-like_helical_dom_sf"/>
</dbReference>
<name>A0ABP4QKJ0_9ACTN</name>